<sequence length="136" mass="14857">MATHLCAKTVWRKLLIFKGKFLATVSNRTISTTTPNGAAAQNAEVAHVFRQRAEQYGISGSATFDHGVAVDRSCKVAEGCAKGACTYLMRKNAINEIDGHGSFIDAHSILGRARDRRTDDAHLLVAYRRGDPQPRT</sequence>
<dbReference type="RefSeq" id="WP_301815677.1">
    <property type="nucleotide sequence ID" value="NZ_JAUJZH010000038.1"/>
</dbReference>
<protein>
    <submittedName>
        <fullName evidence="1">Uncharacterized protein</fullName>
    </submittedName>
</protein>
<gene>
    <name evidence="1" type="ORF">Q2T77_34220</name>
</gene>
<comment type="caution">
    <text evidence="1">The sequence shown here is derived from an EMBL/GenBank/DDBJ whole genome shotgun (WGS) entry which is preliminary data.</text>
</comment>
<organism evidence="1 2">
    <name type="scientific">Variovorax ginsengisoli</name>
    <dbReference type="NCBI Taxonomy" id="363844"/>
    <lineage>
        <taxon>Bacteria</taxon>
        <taxon>Pseudomonadati</taxon>
        <taxon>Pseudomonadota</taxon>
        <taxon>Betaproteobacteria</taxon>
        <taxon>Burkholderiales</taxon>
        <taxon>Comamonadaceae</taxon>
        <taxon>Variovorax</taxon>
    </lineage>
</organism>
<keyword evidence="2" id="KW-1185">Reference proteome</keyword>
<dbReference type="EMBL" id="JAUKVY010000038">
    <property type="protein sequence ID" value="MDO1537322.1"/>
    <property type="molecule type" value="Genomic_DNA"/>
</dbReference>
<dbReference type="InterPro" id="IPR036188">
    <property type="entry name" value="FAD/NAD-bd_sf"/>
</dbReference>
<evidence type="ECO:0000313" key="1">
    <source>
        <dbReference type="EMBL" id="MDO1537322.1"/>
    </source>
</evidence>
<accession>A0ABT8SH36</accession>
<name>A0ABT8SH36_9BURK</name>
<evidence type="ECO:0000313" key="2">
    <source>
        <dbReference type="Proteomes" id="UP001169027"/>
    </source>
</evidence>
<dbReference type="Gene3D" id="3.50.50.60">
    <property type="entry name" value="FAD/NAD(P)-binding domain"/>
    <property type="match status" value="1"/>
</dbReference>
<dbReference type="Proteomes" id="UP001169027">
    <property type="component" value="Unassembled WGS sequence"/>
</dbReference>
<reference evidence="1" key="1">
    <citation type="submission" date="2023-06" db="EMBL/GenBank/DDBJ databases">
        <authorList>
            <person name="Jiang Y."/>
            <person name="Liu Q."/>
        </authorList>
    </citation>
    <scope>NUCLEOTIDE SEQUENCE</scope>
    <source>
        <strain evidence="1">CGMCC 1.12090</strain>
    </source>
</reference>
<proteinExistence type="predicted"/>